<comment type="similarity">
    <text evidence="6">Belongs to the PTPA-type PPIase family.</text>
</comment>
<dbReference type="PANTHER" id="PTHR10012:SF5">
    <property type="entry name" value="SERINE_THREONINE-PROTEIN PHOSPHATASE 2A ACTIVATOR 2"/>
    <property type="match status" value="1"/>
</dbReference>
<dbReference type="SUPFAM" id="SSF140984">
    <property type="entry name" value="PTPA-like"/>
    <property type="match status" value="1"/>
</dbReference>
<evidence type="ECO:0000256" key="5">
    <source>
        <dbReference type="ARBA" id="ARBA00023235"/>
    </source>
</evidence>
<dbReference type="InterPro" id="IPR004327">
    <property type="entry name" value="Phstyr_phstse_ac"/>
</dbReference>
<evidence type="ECO:0000256" key="1">
    <source>
        <dbReference type="ARBA" id="ARBA00000971"/>
    </source>
</evidence>
<evidence type="ECO:0000256" key="3">
    <source>
        <dbReference type="ARBA" id="ARBA00022490"/>
    </source>
</evidence>
<dbReference type="EC" id="5.2.1.8" evidence="6"/>
<dbReference type="PANTHER" id="PTHR10012">
    <property type="entry name" value="SERINE/THREONINE-PROTEIN PHOSPHATASE 2A REGULATORY SUBUNIT B"/>
    <property type="match status" value="1"/>
</dbReference>
<dbReference type="Pfam" id="PF03095">
    <property type="entry name" value="PTPA"/>
    <property type="match status" value="1"/>
</dbReference>
<dbReference type="EMBL" id="HACM01009699">
    <property type="protein sequence ID" value="CRZ10141.1"/>
    <property type="molecule type" value="Transcribed_RNA"/>
</dbReference>
<dbReference type="GO" id="GO:0000159">
    <property type="term" value="C:protein phosphatase type 2A complex"/>
    <property type="evidence" value="ECO:0007669"/>
    <property type="project" value="TreeGrafter"/>
</dbReference>
<sequence length="345" mass="39252">MVAGFLVPRKRIISSQHLDEFLSSQTYADFITYIERLNQSVIGLPIPPEHDQDKELSKAVHQLLSLLNTLLQWVDLIPAEDNAVSRFGNPAFREFYDRVASSLDLLLENFVSPPEAIPEVGRYLQECFGDRQRIDYGTGHEANFLAFLYCLDTLGVLTKGDDADVTLLVFVRYMKLMRALQFKYWLEPAGSHGVWGLDDYHFLPFLFGSSQLIGHRFLRPRAIRDKEIVSQMAPQYLYFACIDFINTVKTSVSLRWHSPMLDDISAVKTWDKVNSGMFKMYKAEVMAKLPIMQHFLFGRLIKFDGGAEHTSQDACCVSTQFPTCCGIPVPSAMSATSRNRPLPFD</sequence>
<comment type="subcellular location">
    <subcellularLocation>
        <location evidence="2 6">Cytoplasm</location>
    </subcellularLocation>
</comment>
<dbReference type="CDD" id="cd04087">
    <property type="entry name" value="PTPA"/>
    <property type="match status" value="1"/>
</dbReference>
<name>A0A0H5R8L3_9EUKA</name>
<evidence type="ECO:0000313" key="7">
    <source>
        <dbReference type="EMBL" id="CRZ10141.1"/>
    </source>
</evidence>
<dbReference type="GO" id="GO:0007052">
    <property type="term" value="P:mitotic spindle organization"/>
    <property type="evidence" value="ECO:0007669"/>
    <property type="project" value="TreeGrafter"/>
</dbReference>
<dbReference type="GO" id="GO:0005634">
    <property type="term" value="C:nucleus"/>
    <property type="evidence" value="ECO:0007669"/>
    <property type="project" value="TreeGrafter"/>
</dbReference>
<keyword evidence="4 6" id="KW-0697">Rotamase</keyword>
<dbReference type="Gene3D" id="1.20.120.1150">
    <property type="match status" value="1"/>
</dbReference>
<keyword evidence="5 6" id="KW-0413">Isomerase</keyword>
<keyword evidence="3 6" id="KW-0963">Cytoplasm</keyword>
<dbReference type="InterPro" id="IPR043170">
    <property type="entry name" value="PTPA_C_lid"/>
</dbReference>
<comment type="function">
    <text evidence="6">PPIases accelerate the folding of proteins. It catalyzes the cis-trans isomerization of proline imidic peptide bonds in oligopeptides.</text>
</comment>
<dbReference type="InterPro" id="IPR037218">
    <property type="entry name" value="PTPA_sf"/>
</dbReference>
<dbReference type="AlphaFoldDB" id="A0A0H5R8L3"/>
<dbReference type="FunFam" id="1.20.120.1150:FF:000002">
    <property type="entry name" value="Serine/threonine-protein phosphatase 2A activator"/>
    <property type="match status" value="1"/>
</dbReference>
<dbReference type="PIRSF" id="PIRSF016325">
    <property type="entry name" value="Phstyr_phstse_ac"/>
    <property type="match status" value="1"/>
</dbReference>
<dbReference type="GO" id="GO:0005737">
    <property type="term" value="C:cytoplasm"/>
    <property type="evidence" value="ECO:0007669"/>
    <property type="project" value="UniProtKB-SubCell"/>
</dbReference>
<comment type="catalytic activity">
    <reaction evidence="1 6">
        <text>[protein]-peptidylproline (omega=180) = [protein]-peptidylproline (omega=0)</text>
        <dbReference type="Rhea" id="RHEA:16237"/>
        <dbReference type="Rhea" id="RHEA-COMP:10747"/>
        <dbReference type="Rhea" id="RHEA-COMP:10748"/>
        <dbReference type="ChEBI" id="CHEBI:83833"/>
        <dbReference type="ChEBI" id="CHEBI:83834"/>
        <dbReference type="EC" id="5.2.1.8"/>
    </reaction>
</comment>
<evidence type="ECO:0000256" key="4">
    <source>
        <dbReference type="ARBA" id="ARBA00023110"/>
    </source>
</evidence>
<proteinExistence type="inferred from homology"/>
<dbReference type="GO" id="GO:0003755">
    <property type="term" value="F:peptidyl-prolyl cis-trans isomerase activity"/>
    <property type="evidence" value="ECO:0007669"/>
    <property type="project" value="UniProtKB-KW"/>
</dbReference>
<organism evidence="7">
    <name type="scientific">Spongospora subterranea</name>
    <dbReference type="NCBI Taxonomy" id="70186"/>
    <lineage>
        <taxon>Eukaryota</taxon>
        <taxon>Sar</taxon>
        <taxon>Rhizaria</taxon>
        <taxon>Endomyxa</taxon>
        <taxon>Phytomyxea</taxon>
        <taxon>Plasmodiophorida</taxon>
        <taxon>Plasmodiophoridae</taxon>
        <taxon>Spongospora</taxon>
    </lineage>
</organism>
<reference evidence="7" key="1">
    <citation type="submission" date="2015-04" db="EMBL/GenBank/DDBJ databases">
        <title>The genome sequence of the plant pathogenic Rhizarian Plasmodiophora brassicae reveals insights in its biotrophic life cycle and the origin of chitin synthesis.</title>
        <authorList>
            <person name="Schwelm A."/>
            <person name="Fogelqvist J."/>
            <person name="Knaust A."/>
            <person name="Julke S."/>
            <person name="Lilja T."/>
            <person name="Dhandapani V."/>
            <person name="Bonilla-Rosso G."/>
            <person name="Karlsson M."/>
            <person name="Shevchenko A."/>
            <person name="Choi S.R."/>
            <person name="Kim H.G."/>
            <person name="Park J.Y."/>
            <person name="Lim Y.P."/>
            <person name="Ludwig-Muller J."/>
            <person name="Dixelius C."/>
        </authorList>
    </citation>
    <scope>NUCLEOTIDE SEQUENCE</scope>
    <source>
        <tissue evidence="7">Potato root galls</tissue>
    </source>
</reference>
<protein>
    <recommendedName>
        <fullName evidence="6">Serine/threonine-protein phosphatase 2A activator</fullName>
        <ecNumber evidence="6">5.2.1.8</ecNumber>
    </recommendedName>
    <alternativeName>
        <fullName evidence="6">Phosphotyrosyl phosphatase activator</fullName>
    </alternativeName>
</protein>
<evidence type="ECO:0000256" key="2">
    <source>
        <dbReference type="ARBA" id="ARBA00004496"/>
    </source>
</evidence>
<evidence type="ECO:0000256" key="6">
    <source>
        <dbReference type="RuleBase" id="RU361210"/>
    </source>
</evidence>
<accession>A0A0H5R8L3</accession>
<dbReference type="GO" id="GO:0008160">
    <property type="term" value="F:protein tyrosine phosphatase activator activity"/>
    <property type="evidence" value="ECO:0007669"/>
    <property type="project" value="TreeGrafter"/>
</dbReference>